<proteinExistence type="predicted"/>
<comment type="caution">
    <text evidence="6">The sequence shown here is derived from an EMBL/GenBank/DDBJ whole genome shotgun (WGS) entry which is preliminary data.</text>
</comment>
<organism evidence="6 7">
    <name type="scientific">Knoellia remsis</name>
    <dbReference type="NCBI Taxonomy" id="407159"/>
    <lineage>
        <taxon>Bacteria</taxon>
        <taxon>Bacillati</taxon>
        <taxon>Actinomycetota</taxon>
        <taxon>Actinomycetes</taxon>
        <taxon>Micrococcales</taxon>
        <taxon>Intrasporangiaceae</taxon>
        <taxon>Knoellia</taxon>
    </lineage>
</organism>
<evidence type="ECO:0000313" key="7">
    <source>
        <dbReference type="Proteomes" id="UP000237822"/>
    </source>
</evidence>
<gene>
    <name evidence="6" type="ORF">BCF74_107119</name>
</gene>
<dbReference type="PANTHER" id="PTHR36173:SF1">
    <property type="entry name" value="RIBONUCLEASE VAPC22"/>
    <property type="match status" value="1"/>
</dbReference>
<dbReference type="OrthoDB" id="9798990at2"/>
<evidence type="ECO:0000259" key="5">
    <source>
        <dbReference type="Pfam" id="PF01850"/>
    </source>
</evidence>
<feature type="domain" description="PIN" evidence="5">
    <location>
        <begin position="3"/>
        <end position="122"/>
    </location>
</feature>
<dbReference type="InterPro" id="IPR041705">
    <property type="entry name" value="PIN_Sll0205"/>
</dbReference>
<dbReference type="RefSeq" id="WP_106297087.1">
    <property type="nucleotide sequence ID" value="NZ_PVTI01000007.1"/>
</dbReference>
<accession>A0A2T0UQZ6</accession>
<dbReference type="GO" id="GO:0016787">
    <property type="term" value="F:hydrolase activity"/>
    <property type="evidence" value="ECO:0007669"/>
    <property type="project" value="UniProtKB-KW"/>
</dbReference>
<evidence type="ECO:0000256" key="2">
    <source>
        <dbReference type="ARBA" id="ARBA00022723"/>
    </source>
</evidence>
<evidence type="ECO:0000256" key="3">
    <source>
        <dbReference type="ARBA" id="ARBA00022801"/>
    </source>
</evidence>
<keyword evidence="1" id="KW-0540">Nuclease</keyword>
<evidence type="ECO:0000256" key="1">
    <source>
        <dbReference type="ARBA" id="ARBA00022722"/>
    </source>
</evidence>
<dbReference type="Proteomes" id="UP000237822">
    <property type="component" value="Unassembled WGS sequence"/>
</dbReference>
<dbReference type="EMBL" id="PVTI01000007">
    <property type="protein sequence ID" value="PRY60333.1"/>
    <property type="molecule type" value="Genomic_DNA"/>
</dbReference>
<dbReference type="AlphaFoldDB" id="A0A2T0UQZ6"/>
<sequence>MRVLFDTSAFLIAHSDPDRLGPHLEVVSRPDTERLVPAVVPWEITIKYDLGKLELPTPPQQWFPAMMAAGAMRPVPIEPDHVLALGDLPPVHRDPFDRLIITMARALDVPVLTSDRVFTDYPVEVLLLS</sequence>
<keyword evidence="7" id="KW-1185">Reference proteome</keyword>
<name>A0A2T0UQZ6_9MICO</name>
<evidence type="ECO:0000256" key="4">
    <source>
        <dbReference type="ARBA" id="ARBA00022842"/>
    </source>
</evidence>
<dbReference type="InterPro" id="IPR029060">
    <property type="entry name" value="PIN-like_dom_sf"/>
</dbReference>
<keyword evidence="2" id="KW-0479">Metal-binding</keyword>
<dbReference type="Pfam" id="PF01850">
    <property type="entry name" value="PIN"/>
    <property type="match status" value="1"/>
</dbReference>
<dbReference type="PANTHER" id="PTHR36173">
    <property type="entry name" value="RIBONUCLEASE VAPC16-RELATED"/>
    <property type="match status" value="1"/>
</dbReference>
<dbReference type="GO" id="GO:0004518">
    <property type="term" value="F:nuclease activity"/>
    <property type="evidence" value="ECO:0007669"/>
    <property type="project" value="UniProtKB-KW"/>
</dbReference>
<dbReference type="SUPFAM" id="SSF88723">
    <property type="entry name" value="PIN domain-like"/>
    <property type="match status" value="1"/>
</dbReference>
<dbReference type="InterPro" id="IPR002716">
    <property type="entry name" value="PIN_dom"/>
</dbReference>
<dbReference type="CDD" id="cd09872">
    <property type="entry name" value="PIN_Sll0205-like"/>
    <property type="match status" value="1"/>
</dbReference>
<keyword evidence="4" id="KW-0460">Magnesium</keyword>
<keyword evidence="3" id="KW-0378">Hydrolase</keyword>
<reference evidence="6 7" key="1">
    <citation type="submission" date="2018-03" db="EMBL/GenBank/DDBJ databases">
        <title>Genomic Encyclopedia of Archaeal and Bacterial Type Strains, Phase II (KMG-II): from individual species to whole genera.</title>
        <authorList>
            <person name="Goeker M."/>
        </authorList>
    </citation>
    <scope>NUCLEOTIDE SEQUENCE [LARGE SCALE GENOMIC DNA]</scope>
    <source>
        <strain evidence="6 7">ATCC BAA-1496</strain>
    </source>
</reference>
<protein>
    <submittedName>
        <fullName evidence="6">PIN domain nuclease of toxin-antitoxin system</fullName>
    </submittedName>
</protein>
<evidence type="ECO:0000313" key="6">
    <source>
        <dbReference type="EMBL" id="PRY60333.1"/>
    </source>
</evidence>
<dbReference type="InterPro" id="IPR052919">
    <property type="entry name" value="TA_system_RNase"/>
</dbReference>
<dbReference type="GO" id="GO:0046872">
    <property type="term" value="F:metal ion binding"/>
    <property type="evidence" value="ECO:0007669"/>
    <property type="project" value="UniProtKB-KW"/>
</dbReference>